<keyword evidence="1" id="KW-0472">Membrane</keyword>
<dbReference type="Proteomes" id="UP000279446">
    <property type="component" value="Unassembled WGS sequence"/>
</dbReference>
<proteinExistence type="predicted"/>
<protein>
    <submittedName>
        <fullName evidence="2">Uncharacterized protein</fullName>
    </submittedName>
</protein>
<gene>
    <name evidence="2" type="ORF">EJP82_02330</name>
</gene>
<sequence length="131" mass="15540">MKPFLCVLLVIIAHFSFIFLLGTRVGDFTSDTAKTFIMFYAIPLFFLVINSVLFYRTDNRKLRWIWFLFSVIPGCLFIISVKYQPRTPGGFEIFPEYHLEFGYILPAIHFIIQIIFLKIWVSEKRKCKNNK</sequence>
<evidence type="ECO:0000313" key="2">
    <source>
        <dbReference type="EMBL" id="RUT48000.1"/>
    </source>
</evidence>
<reference evidence="2 3" key="1">
    <citation type="submission" date="2018-12" db="EMBL/GenBank/DDBJ databases">
        <authorList>
            <person name="Sun L."/>
            <person name="Chen Z."/>
        </authorList>
    </citation>
    <scope>NUCLEOTIDE SEQUENCE [LARGE SCALE GENOMIC DNA]</scope>
    <source>
        <strain evidence="2 3">DSM 15890</strain>
    </source>
</reference>
<dbReference type="EMBL" id="RZNY01000002">
    <property type="protein sequence ID" value="RUT48000.1"/>
    <property type="molecule type" value="Genomic_DNA"/>
</dbReference>
<evidence type="ECO:0000256" key="1">
    <source>
        <dbReference type="SAM" id="Phobius"/>
    </source>
</evidence>
<dbReference type="RefSeq" id="WP_127190419.1">
    <property type="nucleotide sequence ID" value="NZ_RZNY01000002.1"/>
</dbReference>
<keyword evidence="1" id="KW-0812">Transmembrane</keyword>
<keyword evidence="1" id="KW-1133">Transmembrane helix</keyword>
<evidence type="ECO:0000313" key="3">
    <source>
        <dbReference type="Proteomes" id="UP000279446"/>
    </source>
</evidence>
<organism evidence="2 3">
    <name type="scientific">Paenibacillus anaericanus</name>
    <dbReference type="NCBI Taxonomy" id="170367"/>
    <lineage>
        <taxon>Bacteria</taxon>
        <taxon>Bacillati</taxon>
        <taxon>Bacillota</taxon>
        <taxon>Bacilli</taxon>
        <taxon>Bacillales</taxon>
        <taxon>Paenibacillaceae</taxon>
        <taxon>Paenibacillus</taxon>
    </lineage>
</organism>
<comment type="caution">
    <text evidence="2">The sequence shown here is derived from an EMBL/GenBank/DDBJ whole genome shotgun (WGS) entry which is preliminary data.</text>
</comment>
<dbReference type="AlphaFoldDB" id="A0A433YDT1"/>
<name>A0A433YDT1_9BACL</name>
<feature type="transmembrane region" description="Helical" evidence="1">
    <location>
        <begin position="101"/>
        <end position="121"/>
    </location>
</feature>
<accession>A0A433YDT1</accession>
<keyword evidence="3" id="KW-1185">Reference proteome</keyword>
<feature type="transmembrane region" description="Helical" evidence="1">
    <location>
        <begin position="62"/>
        <end position="81"/>
    </location>
</feature>
<feature type="transmembrane region" description="Helical" evidence="1">
    <location>
        <begin position="36"/>
        <end position="55"/>
    </location>
</feature>